<organism evidence="7 8">
    <name type="scientific">Raineyella antarctica</name>
    <dbReference type="NCBI Taxonomy" id="1577474"/>
    <lineage>
        <taxon>Bacteria</taxon>
        <taxon>Bacillati</taxon>
        <taxon>Actinomycetota</taxon>
        <taxon>Actinomycetes</taxon>
        <taxon>Propionibacteriales</taxon>
        <taxon>Propionibacteriaceae</taxon>
        <taxon>Raineyella</taxon>
    </lineage>
</organism>
<reference evidence="7 8" key="1">
    <citation type="submission" date="2016-06" db="EMBL/GenBank/DDBJ databases">
        <authorList>
            <person name="Olsen C.W."/>
            <person name="Carey S."/>
            <person name="Hinshaw L."/>
            <person name="Karasin A.I."/>
        </authorList>
    </citation>
    <scope>NUCLEOTIDE SEQUENCE [LARGE SCALE GENOMIC DNA]</scope>
    <source>
        <strain evidence="7 8">LZ-22</strain>
    </source>
</reference>
<keyword evidence="1" id="KW-0805">Transcription regulation</keyword>
<accession>A0A1G6HN88</accession>
<keyword evidence="8" id="KW-1185">Reference proteome</keyword>
<evidence type="ECO:0000313" key="7">
    <source>
        <dbReference type="EMBL" id="SDB95664.1"/>
    </source>
</evidence>
<dbReference type="InterPro" id="IPR001647">
    <property type="entry name" value="HTH_TetR"/>
</dbReference>
<keyword evidence="2 4" id="KW-0238">DNA-binding</keyword>
<dbReference type="PROSITE" id="PS50977">
    <property type="entry name" value="HTH_TETR_2"/>
    <property type="match status" value="1"/>
</dbReference>
<name>A0A1G6HN88_9ACTN</name>
<evidence type="ECO:0000313" key="8">
    <source>
        <dbReference type="Proteomes" id="UP000199086"/>
    </source>
</evidence>
<evidence type="ECO:0000256" key="5">
    <source>
        <dbReference type="SAM" id="MobiDB-lite"/>
    </source>
</evidence>
<dbReference type="PRINTS" id="PR00455">
    <property type="entry name" value="HTHTETR"/>
</dbReference>
<dbReference type="STRING" id="1577474.GA0111570_111107"/>
<dbReference type="RefSeq" id="WP_092612832.1">
    <property type="nucleotide sequence ID" value="NZ_FMYF01000011.1"/>
</dbReference>
<dbReference type="PANTHER" id="PTHR30055">
    <property type="entry name" value="HTH-TYPE TRANSCRIPTIONAL REGULATOR RUTR"/>
    <property type="match status" value="1"/>
</dbReference>
<proteinExistence type="predicted"/>
<evidence type="ECO:0000256" key="4">
    <source>
        <dbReference type="PROSITE-ProRule" id="PRU00335"/>
    </source>
</evidence>
<gene>
    <name evidence="7" type="ORF">GA0111570_111107</name>
</gene>
<dbReference type="PANTHER" id="PTHR30055:SF238">
    <property type="entry name" value="MYCOFACTOCIN BIOSYNTHESIS TRANSCRIPTIONAL REGULATOR MFTR-RELATED"/>
    <property type="match status" value="1"/>
</dbReference>
<dbReference type="GO" id="GO:0003700">
    <property type="term" value="F:DNA-binding transcription factor activity"/>
    <property type="evidence" value="ECO:0007669"/>
    <property type="project" value="TreeGrafter"/>
</dbReference>
<dbReference type="GO" id="GO:0045892">
    <property type="term" value="P:negative regulation of DNA-templated transcription"/>
    <property type="evidence" value="ECO:0007669"/>
    <property type="project" value="UniProtKB-ARBA"/>
</dbReference>
<dbReference type="GO" id="GO:0000976">
    <property type="term" value="F:transcription cis-regulatory region binding"/>
    <property type="evidence" value="ECO:0007669"/>
    <property type="project" value="TreeGrafter"/>
</dbReference>
<dbReference type="InterPro" id="IPR009057">
    <property type="entry name" value="Homeodomain-like_sf"/>
</dbReference>
<dbReference type="Pfam" id="PF00440">
    <property type="entry name" value="TetR_N"/>
    <property type="match status" value="1"/>
</dbReference>
<dbReference type="SUPFAM" id="SSF46689">
    <property type="entry name" value="Homeodomain-like"/>
    <property type="match status" value="1"/>
</dbReference>
<feature type="DNA-binding region" description="H-T-H motif" evidence="4">
    <location>
        <begin position="62"/>
        <end position="81"/>
    </location>
</feature>
<dbReference type="EMBL" id="FMYF01000011">
    <property type="protein sequence ID" value="SDB95664.1"/>
    <property type="molecule type" value="Genomic_DNA"/>
</dbReference>
<dbReference type="FunFam" id="1.10.10.60:FF:000141">
    <property type="entry name" value="TetR family transcriptional regulator"/>
    <property type="match status" value="1"/>
</dbReference>
<feature type="region of interest" description="Disordered" evidence="5">
    <location>
        <begin position="1"/>
        <end position="38"/>
    </location>
</feature>
<evidence type="ECO:0000256" key="3">
    <source>
        <dbReference type="ARBA" id="ARBA00023163"/>
    </source>
</evidence>
<evidence type="ECO:0000259" key="6">
    <source>
        <dbReference type="PROSITE" id="PS50977"/>
    </source>
</evidence>
<evidence type="ECO:0000256" key="1">
    <source>
        <dbReference type="ARBA" id="ARBA00023015"/>
    </source>
</evidence>
<dbReference type="InterPro" id="IPR050109">
    <property type="entry name" value="HTH-type_TetR-like_transc_reg"/>
</dbReference>
<evidence type="ECO:0000256" key="2">
    <source>
        <dbReference type="ARBA" id="ARBA00023125"/>
    </source>
</evidence>
<keyword evidence="3" id="KW-0804">Transcription</keyword>
<dbReference type="OrthoDB" id="3729423at2"/>
<protein>
    <submittedName>
        <fullName evidence="7">DNA-binding transcriptional regulator, AcrR family</fullName>
    </submittedName>
</protein>
<feature type="compositionally biased region" description="Low complexity" evidence="5">
    <location>
        <begin position="1"/>
        <end position="31"/>
    </location>
</feature>
<feature type="domain" description="HTH tetR-type" evidence="6">
    <location>
        <begin position="39"/>
        <end position="99"/>
    </location>
</feature>
<dbReference type="Proteomes" id="UP000199086">
    <property type="component" value="Unassembled WGS sequence"/>
</dbReference>
<dbReference type="AlphaFoldDB" id="A0A1G6HN88"/>
<dbReference type="Gene3D" id="1.10.357.10">
    <property type="entry name" value="Tetracycline Repressor, domain 2"/>
    <property type="match status" value="1"/>
</dbReference>
<sequence length="232" mass="23957">MTTSPGSAAETGAAETGAVETGAVGGTAPTGDGRTARRLATRERLLDAALELFAERGYSATSMDDVADRAGVSKGTVFYNFGSKQALGLAVVQQAAARISAVADQARTPYAGWEALNATILAMLRAFDADPATCQVLFTELFRAERPWSDQLPAARATLVAPVATVIAEVHAERATAGRTTATPDAAQFEMIAVAVVGALVFSALDRATFHPGRSVEDVQAALMATISGLQA</sequence>